<name>A0A1E3PB41_WICAA</name>
<protein>
    <submittedName>
        <fullName evidence="1">Uncharacterized protein</fullName>
    </submittedName>
</protein>
<dbReference type="AlphaFoldDB" id="A0A1E3PB41"/>
<evidence type="ECO:0000313" key="1">
    <source>
        <dbReference type="EMBL" id="ODQ62162.1"/>
    </source>
</evidence>
<dbReference type="Proteomes" id="UP000094112">
    <property type="component" value="Unassembled WGS sequence"/>
</dbReference>
<dbReference type="EMBL" id="KV454208">
    <property type="protein sequence ID" value="ODQ62162.1"/>
    <property type="molecule type" value="Genomic_DNA"/>
</dbReference>
<dbReference type="RefSeq" id="XP_019041369.1">
    <property type="nucleotide sequence ID" value="XM_019182957.1"/>
</dbReference>
<proteinExistence type="predicted"/>
<evidence type="ECO:0000313" key="2">
    <source>
        <dbReference type="Proteomes" id="UP000094112"/>
    </source>
</evidence>
<organism evidence="1 2">
    <name type="scientific">Wickerhamomyces anomalus (strain ATCC 58044 / CBS 1984 / NCYC 433 / NRRL Y-366-8)</name>
    <name type="common">Yeast</name>
    <name type="synonym">Hansenula anomala</name>
    <dbReference type="NCBI Taxonomy" id="683960"/>
    <lineage>
        <taxon>Eukaryota</taxon>
        <taxon>Fungi</taxon>
        <taxon>Dikarya</taxon>
        <taxon>Ascomycota</taxon>
        <taxon>Saccharomycotina</taxon>
        <taxon>Saccharomycetes</taxon>
        <taxon>Phaffomycetales</taxon>
        <taxon>Wickerhamomycetaceae</taxon>
        <taxon>Wickerhamomyces</taxon>
    </lineage>
</organism>
<keyword evidence="2" id="KW-1185">Reference proteome</keyword>
<reference evidence="1 2" key="1">
    <citation type="journal article" date="2016" name="Proc. Natl. Acad. Sci. U.S.A.">
        <title>Comparative genomics of biotechnologically important yeasts.</title>
        <authorList>
            <person name="Riley R."/>
            <person name="Haridas S."/>
            <person name="Wolfe K.H."/>
            <person name="Lopes M.R."/>
            <person name="Hittinger C.T."/>
            <person name="Goeker M."/>
            <person name="Salamov A.A."/>
            <person name="Wisecaver J.H."/>
            <person name="Long T.M."/>
            <person name="Calvey C.H."/>
            <person name="Aerts A.L."/>
            <person name="Barry K.W."/>
            <person name="Choi C."/>
            <person name="Clum A."/>
            <person name="Coughlan A.Y."/>
            <person name="Deshpande S."/>
            <person name="Douglass A.P."/>
            <person name="Hanson S.J."/>
            <person name="Klenk H.-P."/>
            <person name="LaButti K.M."/>
            <person name="Lapidus A."/>
            <person name="Lindquist E.A."/>
            <person name="Lipzen A.M."/>
            <person name="Meier-Kolthoff J.P."/>
            <person name="Ohm R.A."/>
            <person name="Otillar R.P."/>
            <person name="Pangilinan J.L."/>
            <person name="Peng Y."/>
            <person name="Rokas A."/>
            <person name="Rosa C.A."/>
            <person name="Scheuner C."/>
            <person name="Sibirny A.A."/>
            <person name="Slot J.C."/>
            <person name="Stielow J.B."/>
            <person name="Sun H."/>
            <person name="Kurtzman C.P."/>
            <person name="Blackwell M."/>
            <person name="Grigoriev I.V."/>
            <person name="Jeffries T.W."/>
        </authorList>
    </citation>
    <scope>NUCLEOTIDE SEQUENCE [LARGE SCALE GENOMIC DNA]</scope>
    <source>
        <strain evidence="2">ATCC 58044 / CBS 1984 / NCYC 433 / NRRL Y-366-8</strain>
    </source>
</reference>
<accession>A0A1E3PB41</accession>
<gene>
    <name evidence="1" type="ORF">WICANDRAFT_60228</name>
</gene>
<sequence length="309" mass="34944">MVLISTQSRFIEMRVSRQLAKQLTNVRKLYGSSAAKSAYGSFDKKAHDSSASDFDESKHFLTYFKTGGAKVYSQAELIKAVNEITGTVIKPFNSAAEAQEHLASNPPQVKSEILQRVLDLNQEDVIRQQRESGVVKLYTNAFNKRVSQYSFTGYSVFAEDNSIVISESIEKKTKKSLEKAHLEAVYHASLAIYDQIMDLKTGEPPTAVGKYEIWTSAPQIHLYLSRVEKNEEKWMKSLEPEDLESLKRLLFIRDFYKANADLFEGFEFKIVSIGDMDLRSDKMFIESKRLAVDGAADGAPGNLRHKVFD</sequence>
<dbReference type="GeneID" id="30200203"/>